<dbReference type="InterPro" id="IPR036084">
    <property type="entry name" value="Ser_inhib-like_sf"/>
</dbReference>
<keyword evidence="1" id="KW-0646">Protease inhibitor</keyword>
<dbReference type="STRING" id="283909.R7VBP4"/>
<dbReference type="GO" id="GO:0030414">
    <property type="term" value="F:peptidase inhibitor activity"/>
    <property type="evidence" value="ECO:0007669"/>
    <property type="project" value="UniProtKB-KW"/>
</dbReference>
<reference evidence="6" key="1">
    <citation type="submission" date="2012-12" db="EMBL/GenBank/DDBJ databases">
        <authorList>
            <person name="Hellsten U."/>
            <person name="Grimwood J."/>
            <person name="Chapman J.A."/>
            <person name="Shapiro H."/>
            <person name="Aerts A."/>
            <person name="Otillar R.P."/>
            <person name="Terry A.Y."/>
            <person name="Boore J.L."/>
            <person name="Simakov O."/>
            <person name="Marletaz F."/>
            <person name="Cho S.-J."/>
            <person name="Edsinger-Gonzales E."/>
            <person name="Havlak P."/>
            <person name="Kuo D.-H."/>
            <person name="Larsson T."/>
            <person name="Lv J."/>
            <person name="Arendt D."/>
            <person name="Savage R."/>
            <person name="Osoegawa K."/>
            <person name="de Jong P."/>
            <person name="Lindberg D.R."/>
            <person name="Seaver E.C."/>
            <person name="Weisblat D.A."/>
            <person name="Putnam N.H."/>
            <person name="Grigoriev I.V."/>
            <person name="Rokhsar D.S."/>
        </authorList>
    </citation>
    <scope>NUCLEOTIDE SEQUENCE</scope>
    <source>
        <strain evidence="6">I ESC-2004</strain>
    </source>
</reference>
<dbReference type="EnsemblMetazoa" id="CapteT27427">
    <property type="protein sequence ID" value="CapteP27427"/>
    <property type="gene ID" value="CapteG27427"/>
</dbReference>
<dbReference type="PANTHER" id="PTHR23259">
    <property type="entry name" value="RIDDLE"/>
    <property type="match status" value="1"/>
</dbReference>
<dbReference type="OMA" id="ACHNTCE"/>
<dbReference type="EMBL" id="AMQN01019213">
    <property type="status" value="NOT_ANNOTATED_CDS"/>
    <property type="molecule type" value="Genomic_DNA"/>
</dbReference>
<keyword evidence="6" id="KW-1185">Reference proteome</keyword>
<evidence type="ECO:0000313" key="6">
    <source>
        <dbReference type="Proteomes" id="UP000014760"/>
    </source>
</evidence>
<dbReference type="Proteomes" id="UP000014760">
    <property type="component" value="Unassembled WGS sequence"/>
</dbReference>
<dbReference type="CDD" id="cd19941">
    <property type="entry name" value="TIL"/>
    <property type="match status" value="2"/>
</dbReference>
<evidence type="ECO:0000256" key="1">
    <source>
        <dbReference type="ARBA" id="ARBA00022690"/>
    </source>
</evidence>
<dbReference type="FunFam" id="2.10.25.10:FF:000055">
    <property type="entry name" value="alpha-tectorin isoform X1"/>
    <property type="match status" value="1"/>
</dbReference>
<dbReference type="PANTHER" id="PTHR23259:SF70">
    <property type="entry name" value="ACCESSORY GLAND PROTEIN ACP62F-RELATED"/>
    <property type="match status" value="1"/>
</dbReference>
<dbReference type="Gene3D" id="2.10.25.10">
    <property type="entry name" value="Laminin"/>
    <property type="match status" value="2"/>
</dbReference>
<evidence type="ECO:0000313" key="4">
    <source>
        <dbReference type="EMBL" id="ELU13115.1"/>
    </source>
</evidence>
<feature type="non-terminal residue" evidence="4">
    <location>
        <position position="112"/>
    </location>
</feature>
<dbReference type="InterPro" id="IPR002919">
    <property type="entry name" value="TIL_dom"/>
</dbReference>
<feature type="domain" description="TIL" evidence="3">
    <location>
        <begin position="2"/>
        <end position="56"/>
    </location>
</feature>
<evidence type="ECO:0000259" key="3">
    <source>
        <dbReference type="Pfam" id="PF01826"/>
    </source>
</evidence>
<dbReference type="HOGENOM" id="CLU_092192_1_0_1"/>
<sequence>TCGKNMLFKKCGSNCRPTCADPDGSECSDEPCQEGCFCYSGMIYDGVGACIKPEQCGFPPVCGDGMEFKECASDCLPTCDDPEGTECSTTECVPKCTCKEGLVYNSANDTCV</sequence>
<evidence type="ECO:0000313" key="5">
    <source>
        <dbReference type="EnsemblMetazoa" id="CapteP27427"/>
    </source>
</evidence>
<gene>
    <name evidence="4" type="ORF">CAPTEDRAFT_27427</name>
</gene>
<feature type="non-terminal residue" evidence="4">
    <location>
        <position position="1"/>
    </location>
</feature>
<reference evidence="5" key="3">
    <citation type="submission" date="2015-06" db="UniProtKB">
        <authorList>
            <consortium name="EnsemblMetazoa"/>
        </authorList>
    </citation>
    <scope>IDENTIFICATION</scope>
</reference>
<reference evidence="4 6" key="2">
    <citation type="journal article" date="2013" name="Nature">
        <title>Insights into bilaterian evolution from three spiralian genomes.</title>
        <authorList>
            <person name="Simakov O."/>
            <person name="Marletaz F."/>
            <person name="Cho S.J."/>
            <person name="Edsinger-Gonzales E."/>
            <person name="Havlak P."/>
            <person name="Hellsten U."/>
            <person name="Kuo D.H."/>
            <person name="Larsson T."/>
            <person name="Lv J."/>
            <person name="Arendt D."/>
            <person name="Savage R."/>
            <person name="Osoegawa K."/>
            <person name="de Jong P."/>
            <person name="Grimwood J."/>
            <person name="Chapman J.A."/>
            <person name="Shapiro H."/>
            <person name="Aerts A."/>
            <person name="Otillar R.P."/>
            <person name="Terry A.Y."/>
            <person name="Boore J.L."/>
            <person name="Grigoriev I.V."/>
            <person name="Lindberg D.R."/>
            <person name="Seaver E.C."/>
            <person name="Weisblat D.A."/>
            <person name="Putnam N.H."/>
            <person name="Rokhsar D.S."/>
        </authorList>
    </citation>
    <scope>NUCLEOTIDE SEQUENCE</scope>
    <source>
        <strain evidence="4 6">I ESC-2004</strain>
    </source>
</reference>
<evidence type="ECO:0000256" key="2">
    <source>
        <dbReference type="ARBA" id="ARBA00023157"/>
    </source>
</evidence>
<proteinExistence type="predicted"/>
<name>R7VBP4_CAPTE</name>
<dbReference type="InterPro" id="IPR051368">
    <property type="entry name" value="SerProtInhib-TIL_Domain"/>
</dbReference>
<protein>
    <recommendedName>
        <fullName evidence="3">TIL domain-containing protein</fullName>
    </recommendedName>
</protein>
<dbReference type="Pfam" id="PF01826">
    <property type="entry name" value="TIL"/>
    <property type="match status" value="2"/>
</dbReference>
<organism evidence="4">
    <name type="scientific">Capitella teleta</name>
    <name type="common">Polychaete worm</name>
    <dbReference type="NCBI Taxonomy" id="283909"/>
    <lineage>
        <taxon>Eukaryota</taxon>
        <taxon>Metazoa</taxon>
        <taxon>Spiralia</taxon>
        <taxon>Lophotrochozoa</taxon>
        <taxon>Annelida</taxon>
        <taxon>Polychaeta</taxon>
        <taxon>Sedentaria</taxon>
        <taxon>Scolecida</taxon>
        <taxon>Capitellidae</taxon>
        <taxon>Capitella</taxon>
    </lineage>
</organism>
<dbReference type="SUPFAM" id="SSF57567">
    <property type="entry name" value="Serine protease inhibitors"/>
    <property type="match status" value="2"/>
</dbReference>
<dbReference type="AlphaFoldDB" id="R7VBP4"/>
<accession>R7VBP4</accession>
<dbReference type="OrthoDB" id="6236007at2759"/>
<dbReference type="EMBL" id="KB295455">
    <property type="protein sequence ID" value="ELU13115.1"/>
    <property type="molecule type" value="Genomic_DNA"/>
</dbReference>
<keyword evidence="2" id="KW-1015">Disulfide bond</keyword>
<feature type="domain" description="TIL" evidence="3">
    <location>
        <begin position="62"/>
        <end position="112"/>
    </location>
</feature>